<protein>
    <recommendedName>
        <fullName evidence="7">Rhodopsin domain-containing protein</fullName>
    </recommendedName>
</protein>
<feature type="transmembrane region" description="Helical" evidence="6">
    <location>
        <begin position="215"/>
        <end position="236"/>
    </location>
</feature>
<dbReference type="EMBL" id="KN832874">
    <property type="protein sequence ID" value="KIN03253.1"/>
    <property type="molecule type" value="Genomic_DNA"/>
</dbReference>
<evidence type="ECO:0000256" key="4">
    <source>
        <dbReference type="ARBA" id="ARBA00023136"/>
    </source>
</evidence>
<comment type="similarity">
    <text evidence="5">Belongs to the SAT4 family.</text>
</comment>
<feature type="transmembrane region" description="Helical" evidence="6">
    <location>
        <begin position="144"/>
        <end position="165"/>
    </location>
</feature>
<evidence type="ECO:0000313" key="9">
    <source>
        <dbReference type="Proteomes" id="UP000054321"/>
    </source>
</evidence>
<dbReference type="OrthoDB" id="444631at2759"/>
<keyword evidence="3 6" id="KW-1133">Transmembrane helix</keyword>
<dbReference type="InterPro" id="IPR049326">
    <property type="entry name" value="Rhodopsin_dom_fungi"/>
</dbReference>
<reference evidence="9" key="2">
    <citation type="submission" date="2015-01" db="EMBL/GenBank/DDBJ databases">
        <title>Evolutionary Origins and Diversification of the Mycorrhizal Mutualists.</title>
        <authorList>
            <consortium name="DOE Joint Genome Institute"/>
            <consortium name="Mycorrhizal Genomics Consortium"/>
            <person name="Kohler A."/>
            <person name="Kuo A."/>
            <person name="Nagy L.G."/>
            <person name="Floudas D."/>
            <person name="Copeland A."/>
            <person name="Barry K.W."/>
            <person name="Cichocki N."/>
            <person name="Veneault-Fourrey C."/>
            <person name="LaButti K."/>
            <person name="Lindquist E.A."/>
            <person name="Lipzen A."/>
            <person name="Lundell T."/>
            <person name="Morin E."/>
            <person name="Murat C."/>
            <person name="Riley R."/>
            <person name="Ohm R."/>
            <person name="Sun H."/>
            <person name="Tunlid A."/>
            <person name="Henrissat B."/>
            <person name="Grigoriev I.V."/>
            <person name="Hibbett D.S."/>
            <person name="Martin F."/>
        </authorList>
    </citation>
    <scope>NUCLEOTIDE SEQUENCE [LARGE SCALE GENOMIC DNA]</scope>
    <source>
        <strain evidence="9">Zn</strain>
    </source>
</reference>
<dbReference type="GO" id="GO:0016020">
    <property type="term" value="C:membrane"/>
    <property type="evidence" value="ECO:0007669"/>
    <property type="project" value="UniProtKB-SubCell"/>
</dbReference>
<feature type="transmembrane region" description="Helical" evidence="6">
    <location>
        <begin position="185"/>
        <end position="208"/>
    </location>
</feature>
<dbReference type="Proteomes" id="UP000054321">
    <property type="component" value="Unassembled WGS sequence"/>
</dbReference>
<accession>A0A0C3DML6</accession>
<feature type="transmembrane region" description="Helical" evidence="6">
    <location>
        <begin position="256"/>
        <end position="278"/>
    </location>
</feature>
<organism evidence="8 9">
    <name type="scientific">Oidiodendron maius (strain Zn)</name>
    <dbReference type="NCBI Taxonomy" id="913774"/>
    <lineage>
        <taxon>Eukaryota</taxon>
        <taxon>Fungi</taxon>
        <taxon>Dikarya</taxon>
        <taxon>Ascomycota</taxon>
        <taxon>Pezizomycotina</taxon>
        <taxon>Leotiomycetes</taxon>
        <taxon>Leotiomycetes incertae sedis</taxon>
        <taxon>Myxotrichaceae</taxon>
        <taxon>Oidiodendron</taxon>
    </lineage>
</organism>
<keyword evidence="2 6" id="KW-0812">Transmembrane</keyword>
<feature type="domain" description="Rhodopsin" evidence="7">
    <location>
        <begin position="50"/>
        <end position="279"/>
    </location>
</feature>
<evidence type="ECO:0000313" key="8">
    <source>
        <dbReference type="EMBL" id="KIN03253.1"/>
    </source>
</evidence>
<keyword evidence="4 6" id="KW-0472">Membrane</keyword>
<comment type="subcellular location">
    <subcellularLocation>
        <location evidence="1">Membrane</location>
        <topology evidence="1">Multi-pass membrane protein</topology>
    </subcellularLocation>
</comment>
<evidence type="ECO:0000256" key="1">
    <source>
        <dbReference type="ARBA" id="ARBA00004141"/>
    </source>
</evidence>
<feature type="transmembrane region" description="Helical" evidence="6">
    <location>
        <begin position="30"/>
        <end position="54"/>
    </location>
</feature>
<reference evidence="8 9" key="1">
    <citation type="submission" date="2014-04" db="EMBL/GenBank/DDBJ databases">
        <authorList>
            <consortium name="DOE Joint Genome Institute"/>
            <person name="Kuo A."/>
            <person name="Martino E."/>
            <person name="Perotto S."/>
            <person name="Kohler A."/>
            <person name="Nagy L.G."/>
            <person name="Floudas D."/>
            <person name="Copeland A."/>
            <person name="Barry K.W."/>
            <person name="Cichocki N."/>
            <person name="Veneault-Fourrey C."/>
            <person name="LaButti K."/>
            <person name="Lindquist E.A."/>
            <person name="Lipzen A."/>
            <person name="Lundell T."/>
            <person name="Morin E."/>
            <person name="Murat C."/>
            <person name="Sun H."/>
            <person name="Tunlid A."/>
            <person name="Henrissat B."/>
            <person name="Grigoriev I.V."/>
            <person name="Hibbett D.S."/>
            <person name="Martin F."/>
            <person name="Nordberg H.P."/>
            <person name="Cantor M.N."/>
            <person name="Hua S.X."/>
        </authorList>
    </citation>
    <scope>NUCLEOTIDE SEQUENCE [LARGE SCALE GENOMIC DNA]</scope>
    <source>
        <strain evidence="8 9">Zn</strain>
    </source>
</reference>
<dbReference type="InterPro" id="IPR052337">
    <property type="entry name" value="SAT4-like"/>
</dbReference>
<dbReference type="AlphaFoldDB" id="A0A0C3DML6"/>
<evidence type="ECO:0000259" key="7">
    <source>
        <dbReference type="Pfam" id="PF20684"/>
    </source>
</evidence>
<name>A0A0C3DML6_OIDMZ</name>
<dbReference type="InParanoid" id="A0A0C3DML6"/>
<dbReference type="PANTHER" id="PTHR33048:SF158">
    <property type="entry name" value="MEMBRANE PROTEIN PTH11-LIKE, PUTATIVE-RELATED"/>
    <property type="match status" value="1"/>
</dbReference>
<keyword evidence="9" id="KW-1185">Reference proteome</keyword>
<gene>
    <name evidence="8" type="ORF">OIDMADRAFT_53049</name>
</gene>
<proteinExistence type="inferred from homology"/>
<dbReference type="Pfam" id="PF20684">
    <property type="entry name" value="Fung_rhodopsin"/>
    <property type="match status" value="1"/>
</dbReference>
<dbReference type="PANTHER" id="PTHR33048">
    <property type="entry name" value="PTH11-LIKE INTEGRAL MEMBRANE PROTEIN (AFU_ORTHOLOGUE AFUA_5G11245)"/>
    <property type="match status" value="1"/>
</dbReference>
<evidence type="ECO:0000256" key="3">
    <source>
        <dbReference type="ARBA" id="ARBA00022989"/>
    </source>
</evidence>
<feature type="transmembrane region" description="Helical" evidence="6">
    <location>
        <begin position="66"/>
        <end position="87"/>
    </location>
</feature>
<sequence length="364" mass="39943">MDLPVDLSAIPALPAPEGWTTDFNSPVNRAVQYIAVSSIVVPMAFVCVLLKLYMKITVIRKPGWDDLASIIAVIGLVAYQAIFIWLLDRGAGRHAWDVSISLYLKEITLSKTLAIIQQPTSLAAKLALLGMYHRLFSPKKGIKYTIIIGMVVCTIIYIVIMALYIPLQDNAAGILRLNRINKAQAILNLSTDIFIFVVPLVAISGLNLSRSQKIGVGAVFMTGSLAVASCVISVVYRFQTMTNMTDLTWQLVPFYIVLTVEISIGVMCGCMPVFPALLQKSGVAKWWSATYKSISSILLRSKTGTTMSSTKPSANHGYRVGSSGSDEDYVQLRDAGSIQKHVQIDVSSVRENSLTETREYLREV</sequence>
<evidence type="ECO:0000256" key="6">
    <source>
        <dbReference type="SAM" id="Phobius"/>
    </source>
</evidence>
<evidence type="ECO:0000256" key="2">
    <source>
        <dbReference type="ARBA" id="ARBA00022692"/>
    </source>
</evidence>
<dbReference type="HOGENOM" id="CLU_028200_7_1_1"/>
<evidence type="ECO:0000256" key="5">
    <source>
        <dbReference type="ARBA" id="ARBA00038359"/>
    </source>
</evidence>